<evidence type="ECO:0000313" key="4">
    <source>
        <dbReference type="Proteomes" id="UP001319200"/>
    </source>
</evidence>
<feature type="compositionally biased region" description="Polar residues" evidence="1">
    <location>
        <begin position="87"/>
        <end position="97"/>
    </location>
</feature>
<feature type="signal peptide" evidence="2">
    <location>
        <begin position="1"/>
        <end position="19"/>
    </location>
</feature>
<evidence type="ECO:0000313" key="3">
    <source>
        <dbReference type="EMBL" id="MBT1701060.1"/>
    </source>
</evidence>
<sequence>MIRTLCLLLLGTLSLSCFAQVRFEKLVIRPREVYTLTPSDIIVSDTLIMMDSSCIRLNNLKTENYIRAQVVIIGKHCRIDGRGTQGKKGTNGVTSLAPSGPCQNGAHGRNGGRGLDGTAGLNLFLYIDKLNSIGSLIIDLSGGNGGDGGNGGTGAGGSPGTKYCSGGTGGNGGS</sequence>
<feature type="region of interest" description="Disordered" evidence="1">
    <location>
        <begin position="84"/>
        <end position="111"/>
    </location>
</feature>
<dbReference type="AlphaFoldDB" id="A0AAP2DRB8"/>
<accession>A0AAP2DRB8</accession>
<feature type="non-terminal residue" evidence="3">
    <location>
        <position position="174"/>
    </location>
</feature>
<protein>
    <recommendedName>
        <fullName evidence="5">Collagen-like protein</fullName>
    </recommendedName>
</protein>
<evidence type="ECO:0000256" key="2">
    <source>
        <dbReference type="SAM" id="SignalP"/>
    </source>
</evidence>
<comment type="caution">
    <text evidence="3">The sequence shown here is derived from an EMBL/GenBank/DDBJ whole genome shotgun (WGS) entry which is preliminary data.</text>
</comment>
<evidence type="ECO:0000256" key="1">
    <source>
        <dbReference type="SAM" id="MobiDB-lite"/>
    </source>
</evidence>
<gene>
    <name evidence="3" type="ORF">KK083_29475</name>
</gene>
<organism evidence="3 4">
    <name type="scientific">Chryseosolibacter histidini</name>
    <dbReference type="NCBI Taxonomy" id="2782349"/>
    <lineage>
        <taxon>Bacteria</taxon>
        <taxon>Pseudomonadati</taxon>
        <taxon>Bacteroidota</taxon>
        <taxon>Cytophagia</taxon>
        <taxon>Cytophagales</taxon>
        <taxon>Chryseotaleaceae</taxon>
        <taxon>Chryseosolibacter</taxon>
    </lineage>
</organism>
<evidence type="ECO:0008006" key="5">
    <source>
        <dbReference type="Google" id="ProtNLM"/>
    </source>
</evidence>
<name>A0AAP2DRB8_9BACT</name>
<feature type="chain" id="PRO_5042932177" description="Collagen-like protein" evidence="2">
    <location>
        <begin position="20"/>
        <end position="174"/>
    </location>
</feature>
<feature type="region of interest" description="Disordered" evidence="1">
    <location>
        <begin position="151"/>
        <end position="174"/>
    </location>
</feature>
<dbReference type="EMBL" id="JAHESF010000056">
    <property type="protein sequence ID" value="MBT1701060.1"/>
    <property type="molecule type" value="Genomic_DNA"/>
</dbReference>
<dbReference type="PROSITE" id="PS51257">
    <property type="entry name" value="PROKAR_LIPOPROTEIN"/>
    <property type="match status" value="1"/>
</dbReference>
<dbReference type="Proteomes" id="UP001319200">
    <property type="component" value="Unassembled WGS sequence"/>
</dbReference>
<reference evidence="3 4" key="1">
    <citation type="submission" date="2021-05" db="EMBL/GenBank/DDBJ databases">
        <title>A Polyphasic approach of four new species of the genus Ohtaekwangia: Ohtaekwangia histidinii sp. nov., Ohtaekwangia cretensis sp. nov., Ohtaekwangia indiensis sp. nov., Ohtaekwangia reichenbachii sp. nov. from diverse environment.</title>
        <authorList>
            <person name="Octaviana S."/>
        </authorList>
    </citation>
    <scope>NUCLEOTIDE SEQUENCE [LARGE SCALE GENOMIC DNA]</scope>
    <source>
        <strain evidence="3 4">PWU4</strain>
    </source>
</reference>
<keyword evidence="2" id="KW-0732">Signal</keyword>
<proteinExistence type="predicted"/>
<keyword evidence="4" id="KW-1185">Reference proteome</keyword>